<evidence type="ECO:0008006" key="4">
    <source>
        <dbReference type="Google" id="ProtNLM"/>
    </source>
</evidence>
<sequence length="239" mass="24940">MRLIAGLVVAGVILSGCSTADSQDIHTSGIKADLRVTVTDYLPGAEAEALLRVGTLTYVKLGKNESISASGAGSTQELMRNKSLGVTNYSTPLNGTFKGGDEITFALKRNPETSAPSSTVVLPERLQLTAPATGTTASRTSPITVQFYSVAPTALPTTVSWSGSCIQESSLQFPPGATGGKIPADLITLATAPSPDQSNTKCTIRIRVFRQTKGSLDPAFKEGSITAEAQSFREITSIS</sequence>
<dbReference type="OrthoDB" id="3825059at2"/>
<evidence type="ECO:0000313" key="3">
    <source>
        <dbReference type="Proteomes" id="UP000295124"/>
    </source>
</evidence>
<dbReference type="EMBL" id="SMKX01000034">
    <property type="protein sequence ID" value="TDD59538.1"/>
    <property type="molecule type" value="Genomic_DNA"/>
</dbReference>
<comment type="caution">
    <text evidence="2">The sequence shown here is derived from an EMBL/GenBank/DDBJ whole genome shotgun (WGS) entry which is preliminary data.</text>
</comment>
<organism evidence="2 3">
    <name type="scientific">Kribbella antibiotica</name>
    <dbReference type="NCBI Taxonomy" id="190195"/>
    <lineage>
        <taxon>Bacteria</taxon>
        <taxon>Bacillati</taxon>
        <taxon>Actinomycetota</taxon>
        <taxon>Actinomycetes</taxon>
        <taxon>Propionibacteriales</taxon>
        <taxon>Kribbellaceae</taxon>
        <taxon>Kribbella</taxon>
    </lineage>
</organism>
<accession>A0A4R4ZL71</accession>
<name>A0A4R4ZL71_9ACTN</name>
<evidence type="ECO:0000313" key="2">
    <source>
        <dbReference type="EMBL" id="TDD59538.1"/>
    </source>
</evidence>
<evidence type="ECO:0000256" key="1">
    <source>
        <dbReference type="SAM" id="SignalP"/>
    </source>
</evidence>
<reference evidence="2 3" key="1">
    <citation type="submission" date="2019-03" db="EMBL/GenBank/DDBJ databases">
        <title>Draft genome sequences of novel Actinobacteria.</title>
        <authorList>
            <person name="Sahin N."/>
            <person name="Ay H."/>
            <person name="Saygin H."/>
        </authorList>
    </citation>
    <scope>NUCLEOTIDE SEQUENCE [LARGE SCALE GENOMIC DNA]</scope>
    <source>
        <strain evidence="2 3">JCM 13523</strain>
    </source>
</reference>
<keyword evidence="3" id="KW-1185">Reference proteome</keyword>
<protein>
    <recommendedName>
        <fullName evidence="4">Lipoprotein</fullName>
    </recommendedName>
</protein>
<gene>
    <name evidence="2" type="ORF">E1263_14405</name>
</gene>
<keyword evidence="1" id="KW-0732">Signal</keyword>
<dbReference type="Proteomes" id="UP000295124">
    <property type="component" value="Unassembled WGS sequence"/>
</dbReference>
<feature type="signal peptide" evidence="1">
    <location>
        <begin position="1"/>
        <end position="20"/>
    </location>
</feature>
<dbReference type="RefSeq" id="WP_132167794.1">
    <property type="nucleotide sequence ID" value="NZ_SMKX01000034.1"/>
</dbReference>
<proteinExistence type="predicted"/>
<feature type="chain" id="PRO_5039605412" description="Lipoprotein" evidence="1">
    <location>
        <begin position="21"/>
        <end position="239"/>
    </location>
</feature>
<dbReference type="AlphaFoldDB" id="A0A4R4ZL71"/>
<dbReference type="PROSITE" id="PS51257">
    <property type="entry name" value="PROKAR_LIPOPROTEIN"/>
    <property type="match status" value="1"/>
</dbReference>